<organism evidence="2 3">
    <name type="scientific">Actinacidiphila alni</name>
    <dbReference type="NCBI Taxonomy" id="380248"/>
    <lineage>
        <taxon>Bacteria</taxon>
        <taxon>Bacillati</taxon>
        <taxon>Actinomycetota</taxon>
        <taxon>Actinomycetes</taxon>
        <taxon>Kitasatosporales</taxon>
        <taxon>Streptomycetaceae</taxon>
        <taxon>Actinacidiphila</taxon>
    </lineage>
</organism>
<feature type="region of interest" description="Disordered" evidence="1">
    <location>
        <begin position="25"/>
        <end position="49"/>
    </location>
</feature>
<dbReference type="STRING" id="380248.SAMN05216251_12715"/>
<dbReference type="AlphaFoldDB" id="A0A1I2L7W0"/>
<dbReference type="Proteomes" id="UP000199323">
    <property type="component" value="Unassembled WGS sequence"/>
</dbReference>
<evidence type="ECO:0000256" key="1">
    <source>
        <dbReference type="SAM" id="MobiDB-lite"/>
    </source>
</evidence>
<dbReference type="EMBL" id="FONG01000027">
    <property type="protein sequence ID" value="SFF74638.1"/>
    <property type="molecule type" value="Genomic_DNA"/>
</dbReference>
<proteinExistence type="predicted"/>
<gene>
    <name evidence="2" type="ORF">SAMN05216251_12715</name>
</gene>
<protein>
    <submittedName>
        <fullName evidence="2">Uncharacterized protein</fullName>
    </submittedName>
</protein>
<evidence type="ECO:0000313" key="3">
    <source>
        <dbReference type="Proteomes" id="UP000199323"/>
    </source>
</evidence>
<name>A0A1I2L7W0_9ACTN</name>
<accession>A0A1I2L7W0</accession>
<reference evidence="2 3" key="1">
    <citation type="submission" date="2016-10" db="EMBL/GenBank/DDBJ databases">
        <authorList>
            <person name="de Groot N.N."/>
        </authorList>
    </citation>
    <scope>NUCLEOTIDE SEQUENCE [LARGE SCALE GENOMIC DNA]</scope>
    <source>
        <strain evidence="2 3">CGMCC 4.3510</strain>
    </source>
</reference>
<sequence>MRPKPLHEGSSRGGARGLTMAATHLDRTRQSQSAAGQGKPRIHHTGETGNHVEYGMTVDLNDTSQVVTLFDPTTQKFTIQLWTDGEQKADLSNPDIDTLVAAVGDLLSEQGITPLPSRPEAKVRRALTVAKGGLDAAVDLLNLVVAQRAAEIPCTLAWASTAAYHAALVRDCHTGDGSPLSEVLVSAGPPSDGPGAWDAGTITLHYANGSIGFMDAELSPFTDELRDVAAEMGTAVTPGTALSIKVSAEHLTDYQPSDAAAVAAKALGPGWTCGSQPYGDSWLRHADGSVIAIHTGSARDLTLSATVEGVSTIHHEHSLDAALLENLLVAGTELRRLAVHMHRLLDTERPRPEDQVPRAGLRYEVVATTPPGRWAVRDSVGTAALGTTSDQMAAHMLANAMSLAALAGPLEELFYEFHYPDGTLASSGLRPLTVIRQLLTYYTTEDDTVSFEWTPATISILFAGGSVAAFRRPTP</sequence>
<keyword evidence="3" id="KW-1185">Reference proteome</keyword>
<evidence type="ECO:0000313" key="2">
    <source>
        <dbReference type="EMBL" id="SFF74638.1"/>
    </source>
</evidence>